<keyword evidence="2" id="KW-1185">Reference proteome</keyword>
<name>L0DI77_SINAD</name>
<gene>
    <name evidence="1" type="ordered locus">Sinac_4364</name>
</gene>
<dbReference type="HOGENOM" id="CLU_3405470_0_0_0"/>
<dbReference type="STRING" id="886293.Sinac_4364"/>
<dbReference type="Proteomes" id="UP000010798">
    <property type="component" value="Chromosome"/>
</dbReference>
<accession>L0DI77</accession>
<dbReference type="AlphaFoldDB" id="L0DI77"/>
<evidence type="ECO:0000313" key="1">
    <source>
        <dbReference type="EMBL" id="AGA28560.1"/>
    </source>
</evidence>
<evidence type="ECO:0000313" key="2">
    <source>
        <dbReference type="Proteomes" id="UP000010798"/>
    </source>
</evidence>
<proteinExistence type="predicted"/>
<dbReference type="EMBL" id="CP003364">
    <property type="protein sequence ID" value="AGA28560.1"/>
    <property type="molecule type" value="Genomic_DNA"/>
</dbReference>
<protein>
    <submittedName>
        <fullName evidence="1">Uncharacterized protein</fullName>
    </submittedName>
</protein>
<reference evidence="1 2" key="1">
    <citation type="submission" date="2012-02" db="EMBL/GenBank/DDBJ databases">
        <title>Complete sequence of chromosome of Singulisphaera acidiphila DSM 18658.</title>
        <authorList>
            <consortium name="US DOE Joint Genome Institute (JGI-PGF)"/>
            <person name="Lucas S."/>
            <person name="Copeland A."/>
            <person name="Lapidus A."/>
            <person name="Glavina del Rio T."/>
            <person name="Dalin E."/>
            <person name="Tice H."/>
            <person name="Bruce D."/>
            <person name="Goodwin L."/>
            <person name="Pitluck S."/>
            <person name="Peters L."/>
            <person name="Ovchinnikova G."/>
            <person name="Chertkov O."/>
            <person name="Kyrpides N."/>
            <person name="Mavromatis K."/>
            <person name="Ivanova N."/>
            <person name="Brettin T."/>
            <person name="Detter J.C."/>
            <person name="Han C."/>
            <person name="Larimer F."/>
            <person name="Land M."/>
            <person name="Hauser L."/>
            <person name="Markowitz V."/>
            <person name="Cheng J.-F."/>
            <person name="Hugenholtz P."/>
            <person name="Woyke T."/>
            <person name="Wu D."/>
            <person name="Tindall B."/>
            <person name="Pomrenke H."/>
            <person name="Brambilla E."/>
            <person name="Klenk H.-P."/>
            <person name="Eisen J.A."/>
        </authorList>
    </citation>
    <scope>NUCLEOTIDE SEQUENCE [LARGE SCALE GENOMIC DNA]</scope>
    <source>
        <strain evidence="2">ATCC BAA-1392 / DSM 18658 / VKM B-2454 / MOB10</strain>
    </source>
</reference>
<organism evidence="1 2">
    <name type="scientific">Singulisphaera acidiphila (strain ATCC BAA-1392 / DSM 18658 / VKM B-2454 / MOB10)</name>
    <dbReference type="NCBI Taxonomy" id="886293"/>
    <lineage>
        <taxon>Bacteria</taxon>
        <taxon>Pseudomonadati</taxon>
        <taxon>Planctomycetota</taxon>
        <taxon>Planctomycetia</taxon>
        <taxon>Isosphaerales</taxon>
        <taxon>Isosphaeraceae</taxon>
        <taxon>Singulisphaera</taxon>
    </lineage>
</organism>
<dbReference type="KEGG" id="saci:Sinac_4364"/>
<sequence length="30" mass="3103">MGEMTLLLLPLQILVVAMPHSSLGHAGASD</sequence>